<organism evidence="2 3">
    <name type="scientific">Gluconacetobacter diazotrophicus</name>
    <name type="common">Acetobacter diazotrophicus</name>
    <dbReference type="NCBI Taxonomy" id="33996"/>
    <lineage>
        <taxon>Bacteria</taxon>
        <taxon>Pseudomonadati</taxon>
        <taxon>Pseudomonadota</taxon>
        <taxon>Alphaproteobacteria</taxon>
        <taxon>Acetobacterales</taxon>
        <taxon>Acetobacteraceae</taxon>
        <taxon>Gluconacetobacter</taxon>
    </lineage>
</organism>
<keyword evidence="1" id="KW-0472">Membrane</keyword>
<proteinExistence type="predicted"/>
<dbReference type="AlphaFoldDB" id="A0A7W4FE73"/>
<evidence type="ECO:0000313" key="3">
    <source>
        <dbReference type="Proteomes" id="UP000550787"/>
    </source>
</evidence>
<comment type="caution">
    <text evidence="2">The sequence shown here is derived from an EMBL/GenBank/DDBJ whole genome shotgun (WGS) entry which is preliminary data.</text>
</comment>
<reference evidence="2 3" key="1">
    <citation type="submission" date="2020-04" db="EMBL/GenBank/DDBJ databases">
        <title>Description of novel Gluconacetobacter.</title>
        <authorList>
            <person name="Sombolestani A."/>
        </authorList>
    </citation>
    <scope>NUCLEOTIDE SEQUENCE [LARGE SCALE GENOMIC DNA]</scope>
    <source>
        <strain evidence="2 3">LMG 7603</strain>
    </source>
</reference>
<name>A0A7W4FE73_GLUDI</name>
<evidence type="ECO:0000256" key="1">
    <source>
        <dbReference type="SAM" id="Phobius"/>
    </source>
</evidence>
<keyword evidence="1" id="KW-1133">Transmembrane helix</keyword>
<dbReference type="Proteomes" id="UP000550787">
    <property type="component" value="Unassembled WGS sequence"/>
</dbReference>
<accession>A0A7W4FE73</accession>
<dbReference type="RefSeq" id="WP_012553601.1">
    <property type="nucleotide sequence ID" value="NZ_JABEQG010000010.1"/>
</dbReference>
<evidence type="ECO:0000313" key="2">
    <source>
        <dbReference type="EMBL" id="MBB2156158.1"/>
    </source>
</evidence>
<sequence length="92" mass="9640">MLLRSLPPPGTPRLPNPRKLKIGVLVVLALTYAGLFVVLSRHPKPPPGPHYTAIPVAVVKTAPPAPPAPPPPAPHLADPVPVTIPPPRLAIH</sequence>
<protein>
    <submittedName>
        <fullName evidence="2">Uncharacterized protein</fullName>
    </submittedName>
</protein>
<keyword evidence="1" id="KW-0812">Transmembrane</keyword>
<dbReference type="EMBL" id="JABEQG010000010">
    <property type="protein sequence ID" value="MBB2156158.1"/>
    <property type="molecule type" value="Genomic_DNA"/>
</dbReference>
<gene>
    <name evidence="2" type="ORF">HLH33_07515</name>
</gene>
<feature type="transmembrane region" description="Helical" evidence="1">
    <location>
        <begin position="20"/>
        <end position="39"/>
    </location>
</feature>